<dbReference type="AlphaFoldDB" id="A0A1Y5FBV5"/>
<evidence type="ECO:0000313" key="1">
    <source>
        <dbReference type="EMBL" id="OUR99500.1"/>
    </source>
</evidence>
<reference evidence="2" key="1">
    <citation type="journal article" date="2017" name="Proc. Natl. Acad. Sci. U.S.A.">
        <title>Simulation of Deepwater Horizon oil plume reveals substrate specialization within a complex community of hydrocarbon-degraders.</title>
        <authorList>
            <person name="Hu P."/>
            <person name="Dubinsky E.A."/>
            <person name="Probst A.J."/>
            <person name="Wang J."/>
            <person name="Sieber C.M.K."/>
            <person name="Tom L.M."/>
            <person name="Gardinali P."/>
            <person name="Banfield J.F."/>
            <person name="Atlas R.M."/>
            <person name="Andersen G.L."/>
        </authorList>
    </citation>
    <scope>NUCLEOTIDE SEQUENCE [LARGE SCALE GENOMIC DNA]</scope>
</reference>
<organism evidence="1 2">
    <name type="scientific">Halobacteriovorax marinus</name>
    <dbReference type="NCBI Taxonomy" id="97084"/>
    <lineage>
        <taxon>Bacteria</taxon>
        <taxon>Pseudomonadati</taxon>
        <taxon>Bdellovibrionota</taxon>
        <taxon>Bacteriovoracia</taxon>
        <taxon>Bacteriovoracales</taxon>
        <taxon>Halobacteriovoraceae</taxon>
        <taxon>Halobacteriovorax</taxon>
    </lineage>
</organism>
<protein>
    <submittedName>
        <fullName evidence="1">Uncharacterized protein</fullName>
    </submittedName>
</protein>
<name>A0A1Y5FBV5_9BACT</name>
<dbReference type="EMBL" id="MAAO01000002">
    <property type="protein sequence ID" value="OUR99500.1"/>
    <property type="molecule type" value="Genomic_DNA"/>
</dbReference>
<gene>
    <name evidence="1" type="ORF">A9Q84_00335</name>
</gene>
<proteinExistence type="predicted"/>
<dbReference type="Proteomes" id="UP000196531">
    <property type="component" value="Unassembled WGS sequence"/>
</dbReference>
<sequence>MNNSAKVLILSVLCIYQSQASILGSLGKLFPSKNTTKVSRVTPAQSIRSYAIGNVENSQIDRLVVKTNDGELSDSVVLTDMSDKLMEVDMRNMDFAEGLEEFLGNPSRFGNKYIRDKINSTIQLHVHNHVLLKKMTQAERSAFLQDHKDHVKTFIIHFQNNIKGMNGTSGVVRELDDHWKAIRQVYFDLNSLD</sequence>
<accession>A0A1Y5FBV5</accession>
<comment type="caution">
    <text evidence="1">The sequence shown here is derived from an EMBL/GenBank/DDBJ whole genome shotgun (WGS) entry which is preliminary data.</text>
</comment>
<evidence type="ECO:0000313" key="2">
    <source>
        <dbReference type="Proteomes" id="UP000196531"/>
    </source>
</evidence>